<comment type="similarity">
    <text evidence="2">Belongs to the FUN14 family.</text>
</comment>
<keyword evidence="3" id="KW-0812">Transmembrane</keyword>
<dbReference type="STRING" id="1296120.A0A1B9GZF7"/>
<dbReference type="Proteomes" id="UP000092666">
    <property type="component" value="Unassembled WGS sequence"/>
</dbReference>
<sequence length="227" mass="24398">MSFRTSFLPSLLHARPPPTATGSSLFQQPFRRAFRPPSAFRQRLAANQPRVISIARSAPPPPRRMSPLMLGIGAAIGLTSFSLANPSRQVRCDGNSLFSSSSGNNNPLGKEPAPESILSVYELSFGAVCGICSGVFIKKGARAIAFLLGGVFILLQYLSSRSFITVDWAKLGSRYDSAFGAKTSAGGYKGPTVGGVWNRIVDFLTSNFQRESILLIFCDFSSDPIPS</sequence>
<evidence type="ECO:0008006" key="9">
    <source>
        <dbReference type="Google" id="ProtNLM"/>
    </source>
</evidence>
<evidence type="ECO:0000256" key="5">
    <source>
        <dbReference type="ARBA" id="ARBA00023136"/>
    </source>
</evidence>
<evidence type="ECO:0000313" key="8">
    <source>
        <dbReference type="Proteomes" id="UP000092666"/>
    </source>
</evidence>
<gene>
    <name evidence="7" type="ORF">I316_01660</name>
</gene>
<dbReference type="OrthoDB" id="163794at2759"/>
<evidence type="ECO:0000313" key="7">
    <source>
        <dbReference type="EMBL" id="OCF36411.1"/>
    </source>
</evidence>
<proteinExistence type="inferred from homology"/>
<keyword evidence="8" id="KW-1185">Reference proteome</keyword>
<feature type="region of interest" description="Disordered" evidence="6">
    <location>
        <begin position="1"/>
        <end position="24"/>
    </location>
</feature>
<protein>
    <recommendedName>
        <fullName evidence="9">FUN14 family protein</fullName>
    </recommendedName>
</protein>
<dbReference type="InterPro" id="IPR007014">
    <property type="entry name" value="FUN14"/>
</dbReference>
<dbReference type="PANTHER" id="PTHR21346">
    <property type="entry name" value="FUN14 DOMAIN CONTAINING"/>
    <property type="match status" value="1"/>
</dbReference>
<evidence type="ECO:0000256" key="4">
    <source>
        <dbReference type="ARBA" id="ARBA00022989"/>
    </source>
</evidence>
<dbReference type="PANTHER" id="PTHR21346:SF10">
    <property type="entry name" value="TRANSMEMBRANE PROTEIN"/>
    <property type="match status" value="1"/>
</dbReference>
<evidence type="ECO:0000256" key="6">
    <source>
        <dbReference type="SAM" id="MobiDB-lite"/>
    </source>
</evidence>
<dbReference type="EMBL" id="KI669495">
    <property type="protein sequence ID" value="OCF36411.1"/>
    <property type="molecule type" value="Genomic_DNA"/>
</dbReference>
<reference evidence="8" key="2">
    <citation type="submission" date="2013-12" db="EMBL/GenBank/DDBJ databases">
        <title>Evolution of pathogenesis and genome organization in the Tremellales.</title>
        <authorList>
            <person name="Cuomo C."/>
            <person name="Litvintseva A."/>
            <person name="Heitman J."/>
            <person name="Chen Y."/>
            <person name="Sun S."/>
            <person name="Springer D."/>
            <person name="Dromer F."/>
            <person name="Young S."/>
            <person name="Zeng Q."/>
            <person name="Chapman S."/>
            <person name="Gujja S."/>
            <person name="Saif S."/>
            <person name="Birren B."/>
        </authorList>
    </citation>
    <scope>NUCLEOTIDE SEQUENCE [LARGE SCALE GENOMIC DNA]</scope>
    <source>
        <strain evidence="8">BCC8398</strain>
    </source>
</reference>
<dbReference type="AlphaFoldDB" id="A0A1B9GZF7"/>
<name>A0A1B9GZF7_9TREE</name>
<dbReference type="GO" id="GO:0016020">
    <property type="term" value="C:membrane"/>
    <property type="evidence" value="ECO:0007669"/>
    <property type="project" value="UniProtKB-SubCell"/>
</dbReference>
<keyword evidence="5" id="KW-0472">Membrane</keyword>
<organism evidence="7 8">
    <name type="scientific">Kwoniella heveanensis BCC8398</name>
    <dbReference type="NCBI Taxonomy" id="1296120"/>
    <lineage>
        <taxon>Eukaryota</taxon>
        <taxon>Fungi</taxon>
        <taxon>Dikarya</taxon>
        <taxon>Basidiomycota</taxon>
        <taxon>Agaricomycotina</taxon>
        <taxon>Tremellomycetes</taxon>
        <taxon>Tremellales</taxon>
        <taxon>Cryptococcaceae</taxon>
        <taxon>Kwoniella</taxon>
    </lineage>
</organism>
<keyword evidence="4" id="KW-1133">Transmembrane helix</keyword>
<evidence type="ECO:0000256" key="1">
    <source>
        <dbReference type="ARBA" id="ARBA00004370"/>
    </source>
</evidence>
<accession>A0A1B9GZF7</accession>
<dbReference type="Pfam" id="PF04930">
    <property type="entry name" value="FUN14"/>
    <property type="match status" value="1"/>
</dbReference>
<evidence type="ECO:0000256" key="2">
    <source>
        <dbReference type="ARBA" id="ARBA00009160"/>
    </source>
</evidence>
<reference evidence="7 8" key="1">
    <citation type="submission" date="2013-07" db="EMBL/GenBank/DDBJ databases">
        <title>The Genome Sequence of Cryptococcus heveanensis BCC8398.</title>
        <authorList>
            <consortium name="The Broad Institute Genome Sequencing Platform"/>
            <person name="Cuomo C."/>
            <person name="Litvintseva A."/>
            <person name="Chen Y."/>
            <person name="Heitman J."/>
            <person name="Sun S."/>
            <person name="Springer D."/>
            <person name="Dromer F."/>
            <person name="Young S.K."/>
            <person name="Zeng Q."/>
            <person name="Gargeya S."/>
            <person name="Fitzgerald M."/>
            <person name="Abouelleil A."/>
            <person name="Alvarado L."/>
            <person name="Berlin A.M."/>
            <person name="Chapman S.B."/>
            <person name="Dewar J."/>
            <person name="Goldberg J."/>
            <person name="Griggs A."/>
            <person name="Gujja S."/>
            <person name="Hansen M."/>
            <person name="Howarth C."/>
            <person name="Imamovic A."/>
            <person name="Larimer J."/>
            <person name="McCowan C."/>
            <person name="Murphy C."/>
            <person name="Pearson M."/>
            <person name="Priest M."/>
            <person name="Roberts A."/>
            <person name="Saif S."/>
            <person name="Shea T."/>
            <person name="Sykes S."/>
            <person name="Wortman J."/>
            <person name="Nusbaum C."/>
            <person name="Birren B."/>
        </authorList>
    </citation>
    <scope>NUCLEOTIDE SEQUENCE [LARGE SCALE GENOMIC DNA]</scope>
    <source>
        <strain evidence="7 8">BCC8398</strain>
    </source>
</reference>
<evidence type="ECO:0000256" key="3">
    <source>
        <dbReference type="ARBA" id="ARBA00022692"/>
    </source>
</evidence>
<comment type="subcellular location">
    <subcellularLocation>
        <location evidence="1">Membrane</location>
    </subcellularLocation>
</comment>